<dbReference type="PANTHER" id="PTHR31945:SF118">
    <property type="entry name" value="BNAA03G52850D PROTEIN"/>
    <property type="match status" value="1"/>
</dbReference>
<dbReference type="GO" id="GO:0005634">
    <property type="term" value="C:nucleus"/>
    <property type="evidence" value="ECO:0007669"/>
    <property type="project" value="UniProtKB-SubCell"/>
</dbReference>
<dbReference type="GO" id="GO:0080090">
    <property type="term" value="P:regulation of primary metabolic process"/>
    <property type="evidence" value="ECO:0007669"/>
    <property type="project" value="UniProtKB-ARBA"/>
</dbReference>
<organism evidence="3">
    <name type="scientific">Brassica napus</name>
    <name type="common">Rape</name>
    <dbReference type="NCBI Taxonomy" id="3708"/>
    <lineage>
        <taxon>Eukaryota</taxon>
        <taxon>Viridiplantae</taxon>
        <taxon>Streptophyta</taxon>
        <taxon>Embryophyta</taxon>
        <taxon>Tracheophyta</taxon>
        <taxon>Spermatophyta</taxon>
        <taxon>Magnoliopsida</taxon>
        <taxon>eudicotyledons</taxon>
        <taxon>Gunneridae</taxon>
        <taxon>Pentapetalae</taxon>
        <taxon>rosids</taxon>
        <taxon>malvids</taxon>
        <taxon>Brassicales</taxon>
        <taxon>Brassicaceae</taxon>
        <taxon>Brassiceae</taxon>
        <taxon>Brassica</taxon>
    </lineage>
</organism>
<evidence type="ECO:0000313" key="3">
    <source>
        <dbReference type="EMBL" id="CAF2061392.1"/>
    </source>
</evidence>
<evidence type="ECO:0000256" key="1">
    <source>
        <dbReference type="ARBA" id="ARBA00004123"/>
    </source>
</evidence>
<proteinExistence type="predicted"/>
<protein>
    <submittedName>
        <fullName evidence="3">(rape) hypothetical protein</fullName>
    </submittedName>
</protein>
<dbReference type="InterPro" id="IPR051358">
    <property type="entry name" value="TF_AMS/ICE1/BHLH6-like"/>
</dbReference>
<dbReference type="Proteomes" id="UP001295469">
    <property type="component" value="Chromosome C06"/>
</dbReference>
<comment type="subcellular location">
    <subcellularLocation>
        <location evidence="1">Nucleus</location>
    </subcellularLocation>
</comment>
<accession>A0A816QGA8</accession>
<name>A0A816QGA8_BRANA</name>
<dbReference type="AlphaFoldDB" id="A0A816QGA8"/>
<keyword evidence="2" id="KW-0539">Nucleus</keyword>
<dbReference type="PANTHER" id="PTHR31945">
    <property type="entry name" value="TRANSCRIPTION FACTOR SCREAM2-RELATED"/>
    <property type="match status" value="1"/>
</dbReference>
<sequence length="153" mass="17514">MTFRIRNGDVEIHWSLILLSLIPFNQTLTTISSVELFRRCSSVVEARLLSFWEVRNFKRGGELMIDVNMDETGIKVSGWNYKSAGEVERKHMHFCYSQVEVRLSAVNTRMICCRRPGLLLATRKALDKLGFGCHKAVISCFDGFAVHVFRALN</sequence>
<dbReference type="EMBL" id="HG994370">
    <property type="protein sequence ID" value="CAF2061392.1"/>
    <property type="molecule type" value="Genomic_DNA"/>
</dbReference>
<gene>
    <name evidence="3" type="ORF">DARMORV10_C06P34340.1</name>
</gene>
<reference evidence="3" key="1">
    <citation type="submission" date="2021-01" db="EMBL/GenBank/DDBJ databases">
        <authorList>
            <consortium name="Genoscope - CEA"/>
            <person name="William W."/>
        </authorList>
    </citation>
    <scope>NUCLEOTIDE SEQUENCE</scope>
</reference>
<evidence type="ECO:0000256" key="2">
    <source>
        <dbReference type="ARBA" id="ARBA00023242"/>
    </source>
</evidence>